<accession>A0A934S249</accession>
<dbReference type="EMBL" id="JAENIJ010000001">
    <property type="protein sequence ID" value="MBK1880952.1"/>
    <property type="molecule type" value="Genomic_DNA"/>
</dbReference>
<reference evidence="2" key="1">
    <citation type="submission" date="2021-01" db="EMBL/GenBank/DDBJ databases">
        <title>Modified the classification status of verrucomicrobia.</title>
        <authorList>
            <person name="Feng X."/>
        </authorList>
    </citation>
    <scope>NUCLEOTIDE SEQUENCE</scope>
    <source>
        <strain evidence="2">KCTC 22041</strain>
    </source>
</reference>
<organism evidence="2 3">
    <name type="scientific">Luteolibacter pohnpeiensis</name>
    <dbReference type="NCBI Taxonomy" id="454153"/>
    <lineage>
        <taxon>Bacteria</taxon>
        <taxon>Pseudomonadati</taxon>
        <taxon>Verrucomicrobiota</taxon>
        <taxon>Verrucomicrobiia</taxon>
        <taxon>Verrucomicrobiales</taxon>
        <taxon>Verrucomicrobiaceae</taxon>
        <taxon>Luteolibacter</taxon>
    </lineage>
</organism>
<feature type="transmembrane region" description="Helical" evidence="1">
    <location>
        <begin position="32"/>
        <end position="51"/>
    </location>
</feature>
<evidence type="ECO:0000256" key="1">
    <source>
        <dbReference type="SAM" id="Phobius"/>
    </source>
</evidence>
<comment type="caution">
    <text evidence="2">The sequence shown here is derived from an EMBL/GenBank/DDBJ whole genome shotgun (WGS) entry which is preliminary data.</text>
</comment>
<evidence type="ECO:0000313" key="3">
    <source>
        <dbReference type="Proteomes" id="UP000603141"/>
    </source>
</evidence>
<dbReference type="RefSeq" id="WP_200266649.1">
    <property type="nucleotide sequence ID" value="NZ_JAENIJ010000001.1"/>
</dbReference>
<keyword evidence="3" id="KW-1185">Reference proteome</keyword>
<sequence>MKGNIVLAIAGGAIGAVLGAAIWTMVTVYTGYQIGYMAIGVGALIGFLIRLMGRGHTTAYSMIGVGFAILGCVAGNVLSGIGFVAKENGLGFLNTYLHFNYAASYDVLVAMFSPIDILFYAIAIRAAYTYSKIRDPQLPVETSQAESFLRER</sequence>
<feature type="transmembrane region" description="Helical" evidence="1">
    <location>
        <begin position="63"/>
        <end position="85"/>
    </location>
</feature>
<dbReference type="Proteomes" id="UP000603141">
    <property type="component" value="Unassembled WGS sequence"/>
</dbReference>
<keyword evidence="1" id="KW-0472">Membrane</keyword>
<name>A0A934S249_9BACT</name>
<feature type="transmembrane region" description="Helical" evidence="1">
    <location>
        <begin position="105"/>
        <end position="128"/>
    </location>
</feature>
<protein>
    <submittedName>
        <fullName evidence="2">Uncharacterized protein</fullName>
    </submittedName>
</protein>
<keyword evidence="1" id="KW-1133">Transmembrane helix</keyword>
<keyword evidence="1" id="KW-0812">Transmembrane</keyword>
<evidence type="ECO:0000313" key="2">
    <source>
        <dbReference type="EMBL" id="MBK1880952.1"/>
    </source>
</evidence>
<proteinExistence type="predicted"/>
<dbReference type="AlphaFoldDB" id="A0A934S249"/>
<gene>
    <name evidence="2" type="ORF">JIN85_00915</name>
</gene>
<feature type="transmembrane region" description="Helical" evidence="1">
    <location>
        <begin position="5"/>
        <end position="26"/>
    </location>
</feature>